<dbReference type="AlphaFoldDB" id="A0A3Q0T5B5"/>
<proteinExistence type="predicted"/>
<dbReference type="Ensembl" id="ENSACIT00000028047.1">
    <property type="protein sequence ID" value="ENSACIP00000027330.1"/>
    <property type="gene ID" value="ENSACIG00000021175.1"/>
</dbReference>
<name>A0A3Q0T5B5_AMPCI</name>
<evidence type="ECO:0000313" key="2">
    <source>
        <dbReference type="Proteomes" id="UP000261340"/>
    </source>
</evidence>
<dbReference type="Proteomes" id="UP000261340">
    <property type="component" value="Unplaced"/>
</dbReference>
<protein>
    <recommendedName>
        <fullName evidence="3">RNA binding motif protein 39b</fullName>
    </recommendedName>
</protein>
<evidence type="ECO:0008006" key="3">
    <source>
        <dbReference type="Google" id="ProtNLM"/>
    </source>
</evidence>
<accession>A0A3Q0T5B5</accession>
<evidence type="ECO:0000313" key="1">
    <source>
        <dbReference type="Ensembl" id="ENSACIP00000027330.1"/>
    </source>
</evidence>
<keyword evidence="2" id="KW-1185">Reference proteome</keyword>
<dbReference type="GeneTree" id="ENSGT00910000148654"/>
<organism evidence="1 2">
    <name type="scientific">Amphilophus citrinellus</name>
    <name type="common">Midas cichlid</name>
    <name type="synonym">Cichlasoma citrinellum</name>
    <dbReference type="NCBI Taxonomy" id="61819"/>
    <lineage>
        <taxon>Eukaryota</taxon>
        <taxon>Metazoa</taxon>
        <taxon>Chordata</taxon>
        <taxon>Craniata</taxon>
        <taxon>Vertebrata</taxon>
        <taxon>Euteleostomi</taxon>
        <taxon>Actinopterygii</taxon>
        <taxon>Neopterygii</taxon>
        <taxon>Teleostei</taxon>
        <taxon>Neoteleostei</taxon>
        <taxon>Acanthomorphata</taxon>
        <taxon>Ovalentaria</taxon>
        <taxon>Cichlomorphae</taxon>
        <taxon>Cichliformes</taxon>
        <taxon>Cichlidae</taxon>
        <taxon>New World cichlids</taxon>
        <taxon>Cichlasomatinae</taxon>
        <taxon>Heroini</taxon>
        <taxon>Amphilophus</taxon>
    </lineage>
</organism>
<reference evidence="1" key="2">
    <citation type="submission" date="2025-09" db="UniProtKB">
        <authorList>
            <consortium name="Ensembl"/>
        </authorList>
    </citation>
    <scope>IDENTIFICATION</scope>
</reference>
<reference evidence="1" key="1">
    <citation type="submission" date="2025-08" db="UniProtKB">
        <authorList>
            <consortium name="Ensembl"/>
        </authorList>
    </citation>
    <scope>IDENTIFICATION</scope>
</reference>
<sequence length="70" mass="7509">MADDFDVEAMLEAPYRKGKMCDRGGIELLQSKNENGISFSGRGPYAQPLGSLPRVSWPHGGGLVTLSRSG</sequence>